<dbReference type="AlphaFoldDB" id="A0AAE3CZQ2"/>
<protein>
    <submittedName>
        <fullName evidence="2">Carboxymuconolactone decarboxylase family protein</fullName>
    </submittedName>
</protein>
<evidence type="ECO:0000313" key="3">
    <source>
        <dbReference type="Proteomes" id="UP001196509"/>
    </source>
</evidence>
<dbReference type="PANTHER" id="PTHR34846:SF5">
    <property type="entry name" value="CARBOXYMUCONOLACTONE DECARBOXYLASE-LIKE DOMAIN-CONTAINING PROTEIN"/>
    <property type="match status" value="1"/>
</dbReference>
<dbReference type="InterPro" id="IPR003779">
    <property type="entry name" value="CMD-like"/>
</dbReference>
<dbReference type="RefSeq" id="WP_220226847.1">
    <property type="nucleotide sequence ID" value="NZ_JAICBX010000001.1"/>
</dbReference>
<dbReference type="Proteomes" id="UP001196509">
    <property type="component" value="Unassembled WGS sequence"/>
</dbReference>
<reference evidence="2" key="1">
    <citation type="submission" date="2021-08" db="EMBL/GenBank/DDBJ databases">
        <title>Hoeflea bacterium WL0058 sp. nov., isolated from the sediment.</title>
        <authorList>
            <person name="Wang L."/>
            <person name="Zhang D."/>
        </authorList>
    </citation>
    <scope>NUCLEOTIDE SEQUENCE</scope>
    <source>
        <strain evidence="2">WL0058</strain>
    </source>
</reference>
<proteinExistence type="predicted"/>
<dbReference type="InterPro" id="IPR029032">
    <property type="entry name" value="AhpD-like"/>
</dbReference>
<dbReference type="GO" id="GO:0051920">
    <property type="term" value="F:peroxiredoxin activity"/>
    <property type="evidence" value="ECO:0007669"/>
    <property type="project" value="InterPro"/>
</dbReference>
<name>A0AAE3CZQ2_9HYPH</name>
<dbReference type="SUPFAM" id="SSF69118">
    <property type="entry name" value="AhpD-like"/>
    <property type="match status" value="1"/>
</dbReference>
<feature type="domain" description="Carboxymuconolactone decarboxylase-like" evidence="1">
    <location>
        <begin position="44"/>
        <end position="99"/>
    </location>
</feature>
<organism evidence="2 3">
    <name type="scientific">Flavimaribacter sediminis</name>
    <dbReference type="NCBI Taxonomy" id="2865987"/>
    <lineage>
        <taxon>Bacteria</taxon>
        <taxon>Pseudomonadati</taxon>
        <taxon>Pseudomonadota</taxon>
        <taxon>Alphaproteobacteria</taxon>
        <taxon>Hyphomicrobiales</taxon>
        <taxon>Rhizobiaceae</taxon>
        <taxon>Flavimaribacter</taxon>
    </lineage>
</organism>
<comment type="caution">
    <text evidence="2">The sequence shown here is derived from an EMBL/GenBank/DDBJ whole genome shotgun (WGS) entry which is preliminary data.</text>
</comment>
<evidence type="ECO:0000259" key="1">
    <source>
        <dbReference type="Pfam" id="PF02627"/>
    </source>
</evidence>
<accession>A0AAE3CZQ2</accession>
<dbReference type="Pfam" id="PF02627">
    <property type="entry name" value="CMD"/>
    <property type="match status" value="1"/>
</dbReference>
<keyword evidence="3" id="KW-1185">Reference proteome</keyword>
<dbReference type="Gene3D" id="1.20.1290.10">
    <property type="entry name" value="AhpD-like"/>
    <property type="match status" value="1"/>
</dbReference>
<dbReference type="PANTHER" id="PTHR34846">
    <property type="entry name" value="4-CARBOXYMUCONOLACTONE DECARBOXYLASE FAMILY PROTEIN (AFU_ORTHOLOGUE AFUA_6G11590)"/>
    <property type="match status" value="1"/>
</dbReference>
<dbReference type="EMBL" id="JAICBX010000001">
    <property type="protein sequence ID" value="MBW8636142.1"/>
    <property type="molecule type" value="Genomic_DNA"/>
</dbReference>
<gene>
    <name evidence="2" type="ORF">K1W69_03000</name>
</gene>
<sequence>MPRIDAISESSMDADARELIDNAEARGAPDPRIMSIFVRNETTGRRWARYWNDLLYEGVLPHRLKELCRIHMSVAHRCGYCSTVRSKQAKEEGLTEQLLWDSYEYETSPDLSEKEKAALWYADQFKKGEDAIDSDDVFTRLRKHFTDEEIIELGLFCAEVDGVGKFARSLQVISWNEACEINPNLGTHADNGRSAKA</sequence>
<evidence type="ECO:0000313" key="2">
    <source>
        <dbReference type="EMBL" id="MBW8636142.1"/>
    </source>
</evidence>